<dbReference type="InParanoid" id="F2UHU4"/>
<feature type="region of interest" description="Disordered" evidence="9">
    <location>
        <begin position="194"/>
        <end position="226"/>
    </location>
</feature>
<evidence type="ECO:0000256" key="3">
    <source>
        <dbReference type="ARBA" id="ARBA00022448"/>
    </source>
</evidence>
<keyword evidence="5" id="KW-0653">Protein transport</keyword>
<keyword evidence="8 10" id="KW-0472">Membrane</keyword>
<accession>F2UHU4</accession>
<dbReference type="GO" id="GO:0005802">
    <property type="term" value="C:trans-Golgi network"/>
    <property type="evidence" value="ECO:0007669"/>
    <property type="project" value="TreeGrafter"/>
</dbReference>
<proteinExistence type="inferred from homology"/>
<evidence type="ECO:0000313" key="12">
    <source>
        <dbReference type="Proteomes" id="UP000007799"/>
    </source>
</evidence>
<dbReference type="eggNOG" id="KOG4697">
    <property type="taxonomic scope" value="Eukaryota"/>
</dbReference>
<keyword evidence="6 10" id="KW-1133">Transmembrane helix</keyword>
<evidence type="ECO:0008006" key="13">
    <source>
        <dbReference type="Google" id="ProtNLM"/>
    </source>
</evidence>
<evidence type="ECO:0000256" key="1">
    <source>
        <dbReference type="ARBA" id="ARBA00004653"/>
    </source>
</evidence>
<gene>
    <name evidence="11" type="ORF">PTSG_08044</name>
</gene>
<dbReference type="GO" id="GO:0000139">
    <property type="term" value="C:Golgi membrane"/>
    <property type="evidence" value="ECO:0007669"/>
    <property type="project" value="UniProtKB-SubCell"/>
</dbReference>
<evidence type="ECO:0000313" key="11">
    <source>
        <dbReference type="EMBL" id="EGD76693.1"/>
    </source>
</evidence>
<name>F2UHU4_SALR5</name>
<evidence type="ECO:0000256" key="9">
    <source>
        <dbReference type="SAM" id="MobiDB-lite"/>
    </source>
</evidence>
<dbReference type="Proteomes" id="UP000007799">
    <property type="component" value="Unassembled WGS sequence"/>
</dbReference>
<keyword evidence="4 10" id="KW-0812">Transmembrane</keyword>
<feature type="transmembrane region" description="Helical" evidence="10">
    <location>
        <begin position="87"/>
        <end position="107"/>
    </location>
</feature>
<dbReference type="OMA" id="MAMFGEY"/>
<dbReference type="Pfam" id="PF09801">
    <property type="entry name" value="SYS1"/>
    <property type="match status" value="1"/>
</dbReference>
<evidence type="ECO:0000256" key="10">
    <source>
        <dbReference type="SAM" id="Phobius"/>
    </source>
</evidence>
<dbReference type="PANTHER" id="PTHR12952:SF0">
    <property type="entry name" value="PROTEIN SYS1 HOMOLOG"/>
    <property type="match status" value="1"/>
</dbReference>
<comment type="similarity">
    <text evidence="2">Belongs to the SYS1 family.</text>
</comment>
<dbReference type="GeneID" id="16071627"/>
<dbReference type="RefSeq" id="XP_004991065.1">
    <property type="nucleotide sequence ID" value="XM_004991008.1"/>
</dbReference>
<dbReference type="PANTHER" id="PTHR12952">
    <property type="entry name" value="SYS1"/>
    <property type="match status" value="1"/>
</dbReference>
<keyword evidence="3" id="KW-0813">Transport</keyword>
<evidence type="ECO:0000256" key="8">
    <source>
        <dbReference type="ARBA" id="ARBA00023136"/>
    </source>
</evidence>
<organism evidence="12">
    <name type="scientific">Salpingoeca rosetta (strain ATCC 50818 / BSB-021)</name>
    <dbReference type="NCBI Taxonomy" id="946362"/>
    <lineage>
        <taxon>Eukaryota</taxon>
        <taxon>Choanoflagellata</taxon>
        <taxon>Craspedida</taxon>
        <taxon>Salpingoecidae</taxon>
        <taxon>Salpingoeca</taxon>
    </lineage>
</organism>
<dbReference type="OrthoDB" id="542931at2759"/>
<dbReference type="EMBL" id="GL832975">
    <property type="protein sequence ID" value="EGD76693.1"/>
    <property type="molecule type" value="Genomic_DNA"/>
</dbReference>
<feature type="compositionally biased region" description="Gly residues" evidence="9">
    <location>
        <begin position="194"/>
        <end position="203"/>
    </location>
</feature>
<feature type="transmembrane region" description="Helical" evidence="10">
    <location>
        <begin position="57"/>
        <end position="80"/>
    </location>
</feature>
<evidence type="ECO:0000256" key="2">
    <source>
        <dbReference type="ARBA" id="ARBA00008160"/>
    </source>
</evidence>
<feature type="region of interest" description="Disordered" evidence="9">
    <location>
        <begin position="154"/>
        <end position="177"/>
    </location>
</feature>
<dbReference type="STRING" id="946362.F2UHU4"/>
<keyword evidence="7" id="KW-0333">Golgi apparatus</keyword>
<comment type="subcellular location">
    <subcellularLocation>
        <location evidence="1">Golgi apparatus membrane</location>
        <topology evidence="1">Multi-pass membrane protein</topology>
    </subcellularLocation>
</comment>
<feature type="transmembrane region" description="Helical" evidence="10">
    <location>
        <begin position="12"/>
        <end position="37"/>
    </location>
</feature>
<reference evidence="11" key="1">
    <citation type="submission" date="2009-08" db="EMBL/GenBank/DDBJ databases">
        <title>Annotation of Salpingoeca rosetta.</title>
        <authorList>
            <consortium name="The Broad Institute Genome Sequencing Platform"/>
            <person name="Russ C."/>
            <person name="Cuomo C."/>
            <person name="Burger G."/>
            <person name="Gray M.W."/>
            <person name="Holland P.W.H."/>
            <person name="King N."/>
            <person name="Lang F.B.F."/>
            <person name="Roger A.J."/>
            <person name="Ruiz-Trillo I."/>
            <person name="Young S.K."/>
            <person name="Zeng Q."/>
            <person name="Gargeya S."/>
            <person name="Alvarado L."/>
            <person name="Berlin A."/>
            <person name="Chapman S.B."/>
            <person name="Chen Z."/>
            <person name="Freedman E."/>
            <person name="Gellesch M."/>
            <person name="Goldberg J."/>
            <person name="Griggs A."/>
            <person name="Gujja S."/>
            <person name="Heilman E."/>
            <person name="Heiman D."/>
            <person name="Howarth C."/>
            <person name="Mehta T."/>
            <person name="Neiman D."/>
            <person name="Pearson M."/>
            <person name="Roberts A."/>
            <person name="Saif S."/>
            <person name="Shea T."/>
            <person name="Shenoy N."/>
            <person name="Sisk P."/>
            <person name="Stolte C."/>
            <person name="Sykes S."/>
            <person name="White J."/>
            <person name="Yandava C."/>
            <person name="Haas B."/>
            <person name="Nusbaum C."/>
            <person name="Birren B."/>
        </authorList>
    </citation>
    <scope>NUCLEOTIDE SEQUENCE [LARGE SCALE GENOMIC DNA]</scope>
    <source>
        <strain evidence="11">ATCC 50818</strain>
    </source>
</reference>
<evidence type="ECO:0000256" key="7">
    <source>
        <dbReference type="ARBA" id="ARBA00023034"/>
    </source>
</evidence>
<dbReference type="GO" id="GO:0005829">
    <property type="term" value="C:cytosol"/>
    <property type="evidence" value="ECO:0007669"/>
    <property type="project" value="GOC"/>
</dbReference>
<sequence length="226" mass="23919">MASGFRYHMWDGWLLLLQMITLQCLHYASLGIFVAAISHTLALPPALDYIFSDVALGIWQLGIAFVLNAVVTGFLIRIFVRRAKQCLDFASTIFLFHLIACIGYTRFPRAASWWLLNGACVAISATLSEYLCIQSEMNENISVDTAGAGQAQHGGNHIMGHGATSAPSAPSTSSSSTTAAAAAAAASSLVRGGYGGGRGGGGQQEPPYMPSPSKRKAVVRSGFFGR</sequence>
<feature type="compositionally biased region" description="Low complexity" evidence="9">
    <location>
        <begin position="163"/>
        <end position="177"/>
    </location>
</feature>
<feature type="transmembrane region" description="Helical" evidence="10">
    <location>
        <begin position="113"/>
        <end position="133"/>
    </location>
</feature>
<dbReference type="FunCoup" id="F2UHU4">
    <property type="interactions" value="796"/>
</dbReference>
<dbReference type="KEGG" id="sre:PTSG_08044"/>
<evidence type="ECO:0000256" key="6">
    <source>
        <dbReference type="ARBA" id="ARBA00022989"/>
    </source>
</evidence>
<keyword evidence="12" id="KW-1185">Reference proteome</keyword>
<dbReference type="GO" id="GO:0034067">
    <property type="term" value="P:protein localization to Golgi apparatus"/>
    <property type="evidence" value="ECO:0007669"/>
    <property type="project" value="TreeGrafter"/>
</dbReference>
<dbReference type="GO" id="GO:0043001">
    <property type="term" value="P:Golgi to plasma membrane protein transport"/>
    <property type="evidence" value="ECO:0007669"/>
    <property type="project" value="TreeGrafter"/>
</dbReference>
<evidence type="ECO:0000256" key="4">
    <source>
        <dbReference type="ARBA" id="ARBA00022692"/>
    </source>
</evidence>
<protein>
    <recommendedName>
        <fullName evidence="13">Integral membrane protein</fullName>
    </recommendedName>
</protein>
<dbReference type="GO" id="GO:0006895">
    <property type="term" value="P:Golgi to endosome transport"/>
    <property type="evidence" value="ECO:0007669"/>
    <property type="project" value="TreeGrafter"/>
</dbReference>
<dbReference type="InterPro" id="IPR019185">
    <property type="entry name" value="Integral_membrane_SYS1-rel"/>
</dbReference>
<evidence type="ECO:0000256" key="5">
    <source>
        <dbReference type="ARBA" id="ARBA00022927"/>
    </source>
</evidence>
<dbReference type="AlphaFoldDB" id="F2UHU4"/>